<keyword evidence="1" id="KW-0472">Membrane</keyword>
<evidence type="ECO:0000313" key="3">
    <source>
        <dbReference type="Proteomes" id="UP000595897"/>
    </source>
</evidence>
<dbReference type="InterPro" id="IPR010787">
    <property type="entry name" value="DUF1385"/>
</dbReference>
<sequence>MIGVKPSGIGGQAVIEGVMMKNKDVYAVAVRKPNNEIVIEKNVYVSASEKYRLFKLPIFRGMLAFIESMVIGMKTLTFSASFYEEEEETKPSKVENAISSIFKDKTEKVLMGLTILIAVIAAIAIFMVLPFFIANILENKIKSDTILAIIEGIIRIVIFIGYIVLISRMNDIKRVFMYHGAEHKTINCIEHGFELTPENVKWQSRQHKRCGTSFMLIVMFVSILFFICIRVEAVWLRVVIRLLLVPVIAGVSYEFIKLAGRSESAIVNILSKPGMWLQALTTKEPDEDMILVAIASVESVFDWKEYIESNQSELKNTVSETAAAEEEDELLKIIESIKENDSDGDED</sequence>
<dbReference type="PANTHER" id="PTHR42867:SF1">
    <property type="entry name" value="MEMBRANE PROTEIN-RELATED"/>
    <property type="match status" value="1"/>
</dbReference>
<organism evidence="2 3">
    <name type="scientific">Anaeromicropila herbilytica</name>
    <dbReference type="NCBI Taxonomy" id="2785025"/>
    <lineage>
        <taxon>Bacteria</taxon>
        <taxon>Bacillati</taxon>
        <taxon>Bacillota</taxon>
        <taxon>Clostridia</taxon>
        <taxon>Lachnospirales</taxon>
        <taxon>Lachnospiraceae</taxon>
        <taxon>Anaeromicropila</taxon>
    </lineage>
</organism>
<keyword evidence="3" id="KW-1185">Reference proteome</keyword>
<dbReference type="Proteomes" id="UP000595897">
    <property type="component" value="Chromosome"/>
</dbReference>
<accession>A0A7R7IBK1</accession>
<keyword evidence="1" id="KW-1133">Transmembrane helix</keyword>
<dbReference type="EMBL" id="AP024169">
    <property type="protein sequence ID" value="BCN29692.1"/>
    <property type="molecule type" value="Genomic_DNA"/>
</dbReference>
<evidence type="ECO:0000313" key="2">
    <source>
        <dbReference type="EMBL" id="BCN29692.1"/>
    </source>
</evidence>
<keyword evidence="1" id="KW-0812">Transmembrane</keyword>
<dbReference type="Pfam" id="PF07136">
    <property type="entry name" value="DUF1385"/>
    <property type="match status" value="1"/>
</dbReference>
<protein>
    <submittedName>
        <fullName evidence="2">Membrane protein</fullName>
    </submittedName>
</protein>
<gene>
    <name evidence="2" type="ORF">bsdtb5_09870</name>
</gene>
<evidence type="ECO:0000256" key="1">
    <source>
        <dbReference type="SAM" id="Phobius"/>
    </source>
</evidence>
<dbReference type="AlphaFoldDB" id="A0A7R7IBK1"/>
<feature type="transmembrane region" description="Helical" evidence="1">
    <location>
        <begin position="109"/>
        <end position="133"/>
    </location>
</feature>
<feature type="transmembrane region" description="Helical" evidence="1">
    <location>
        <begin position="145"/>
        <end position="165"/>
    </location>
</feature>
<dbReference type="PANTHER" id="PTHR42867">
    <property type="entry name" value="MEMBRANE PROTEIN-RELATED"/>
    <property type="match status" value="1"/>
</dbReference>
<name>A0A7R7IBK1_9FIRM</name>
<reference evidence="2 3" key="1">
    <citation type="submission" date="2020-11" db="EMBL/GenBank/DDBJ databases">
        <title>Draft genome sequencing of a Lachnospiraceae strain isolated from anoxic soil subjected to BSD treatment.</title>
        <authorList>
            <person name="Uek A."/>
            <person name="Tonouchi A."/>
        </authorList>
    </citation>
    <scope>NUCLEOTIDE SEQUENCE [LARGE SCALE GENOMIC DNA]</scope>
    <source>
        <strain evidence="2 3">TB5</strain>
    </source>
</reference>
<proteinExistence type="predicted"/>
<feature type="transmembrane region" description="Helical" evidence="1">
    <location>
        <begin position="214"/>
        <end position="232"/>
    </location>
</feature>
<dbReference type="KEGG" id="ahb:bsdtb5_09870"/>